<dbReference type="Proteomes" id="UP001229836">
    <property type="component" value="Plasmid unnamed1"/>
</dbReference>
<dbReference type="Pfam" id="PF12625">
    <property type="entry name" value="Arabinose_bd"/>
    <property type="match status" value="1"/>
</dbReference>
<gene>
    <name evidence="2" type="ORF">QLH32_19290</name>
</gene>
<organism evidence="2 3">
    <name type="scientific">Acinetobacter corruptisaponis</name>
    <dbReference type="NCBI Taxonomy" id="3045147"/>
    <lineage>
        <taxon>Bacteria</taxon>
        <taxon>Pseudomonadati</taxon>
        <taxon>Pseudomonadota</taxon>
        <taxon>Gammaproteobacteria</taxon>
        <taxon>Moraxellales</taxon>
        <taxon>Moraxellaceae</taxon>
        <taxon>Acinetobacter</taxon>
    </lineage>
</organism>
<evidence type="ECO:0000313" key="3">
    <source>
        <dbReference type="Proteomes" id="UP001229836"/>
    </source>
</evidence>
<keyword evidence="3" id="KW-1185">Reference proteome</keyword>
<proteinExistence type="predicted"/>
<dbReference type="InterPro" id="IPR032687">
    <property type="entry name" value="AraC-type_N"/>
</dbReference>
<reference evidence="2 3" key="1">
    <citation type="submission" date="2023-05" db="EMBL/GenBank/DDBJ databases">
        <title>The complete genome of Acinetobacter sp. nov KCTC 92772.</title>
        <authorList>
            <person name="Zhou G."/>
        </authorList>
    </citation>
    <scope>NUCLEOTIDE SEQUENCE [LARGE SCALE GENOMIC DNA]</scope>
    <source>
        <strain evidence="2 3">KCTC 92772</strain>
        <plasmid evidence="2 3">unnamed1</plasmid>
    </source>
</reference>
<dbReference type="RefSeq" id="WP_283269497.1">
    <property type="nucleotide sequence ID" value="NZ_CP125670.1"/>
</dbReference>
<evidence type="ECO:0000313" key="2">
    <source>
        <dbReference type="EMBL" id="WHP07916.1"/>
    </source>
</evidence>
<sequence length="166" mass="18770">MQHVSTIYARFICRELNLDTEVIDKLLCGSSLNTKDLFELSIMPYLDFYNFLTRIKSFNIDPTLSLQIGKKLGPMSFGELGNSILSAPNLLESLILGAKFFKIDTSYFEITIKSSTNSIFLIFTELEDLNETRQFQTEVLVLAAQNFIETLVGKKFIDGKGFVAQT</sequence>
<dbReference type="EMBL" id="CP125670">
    <property type="protein sequence ID" value="WHP07916.1"/>
    <property type="molecule type" value="Genomic_DNA"/>
</dbReference>
<accession>A0ABY8S8U2</accession>
<name>A0ABY8S8U2_9GAMM</name>
<protein>
    <submittedName>
        <fullName evidence="2">AraC family transcriptional regulator ligand-binding domain-containing protein</fullName>
    </submittedName>
</protein>
<keyword evidence="2" id="KW-0614">Plasmid</keyword>
<geneLocation type="plasmid" evidence="2 3">
    <name>unnamed1</name>
</geneLocation>
<feature type="domain" description="HTH-type transcriptional regulator AraC-type N-terminal" evidence="1">
    <location>
        <begin position="61"/>
        <end position="155"/>
    </location>
</feature>
<evidence type="ECO:0000259" key="1">
    <source>
        <dbReference type="Pfam" id="PF12625"/>
    </source>
</evidence>